<gene>
    <name evidence="2" type="ORF">Mgra_00002320</name>
</gene>
<dbReference type="AlphaFoldDB" id="A0A8S9ZX79"/>
<feature type="compositionally biased region" description="Basic residues" evidence="1">
    <location>
        <begin position="266"/>
        <end position="278"/>
    </location>
</feature>
<feature type="compositionally biased region" description="Acidic residues" evidence="1">
    <location>
        <begin position="312"/>
        <end position="321"/>
    </location>
</feature>
<evidence type="ECO:0000256" key="1">
    <source>
        <dbReference type="SAM" id="MobiDB-lite"/>
    </source>
</evidence>
<comment type="caution">
    <text evidence="2">The sequence shown here is derived from an EMBL/GenBank/DDBJ whole genome shotgun (WGS) entry which is preliminary data.</text>
</comment>
<reference evidence="2" key="1">
    <citation type="journal article" date="2020" name="Ecol. Evol.">
        <title>Genome structure and content of the rice root-knot nematode (Meloidogyne graminicola).</title>
        <authorList>
            <person name="Phan N.T."/>
            <person name="Danchin E.G.J."/>
            <person name="Klopp C."/>
            <person name="Perfus-Barbeoch L."/>
            <person name="Kozlowski D.K."/>
            <person name="Koutsovoulos G.D."/>
            <person name="Lopez-Roques C."/>
            <person name="Bouchez O."/>
            <person name="Zahm M."/>
            <person name="Besnard G."/>
            <person name="Bellafiore S."/>
        </authorList>
    </citation>
    <scope>NUCLEOTIDE SEQUENCE</scope>
    <source>
        <strain evidence="2">VN-18</strain>
    </source>
</reference>
<evidence type="ECO:0000313" key="2">
    <source>
        <dbReference type="EMBL" id="KAF7638344.1"/>
    </source>
</evidence>
<proteinExistence type="predicted"/>
<accession>A0A8S9ZX79</accession>
<evidence type="ECO:0000313" key="3">
    <source>
        <dbReference type="Proteomes" id="UP000605970"/>
    </source>
</evidence>
<protein>
    <submittedName>
        <fullName evidence="2">Uncharacterized protein</fullName>
    </submittedName>
</protein>
<dbReference type="EMBL" id="JABEBT010000013">
    <property type="protein sequence ID" value="KAF7638344.1"/>
    <property type="molecule type" value="Genomic_DNA"/>
</dbReference>
<dbReference type="Proteomes" id="UP000605970">
    <property type="component" value="Unassembled WGS sequence"/>
</dbReference>
<organism evidence="2 3">
    <name type="scientific">Meloidogyne graminicola</name>
    <dbReference type="NCBI Taxonomy" id="189291"/>
    <lineage>
        <taxon>Eukaryota</taxon>
        <taxon>Metazoa</taxon>
        <taxon>Ecdysozoa</taxon>
        <taxon>Nematoda</taxon>
        <taxon>Chromadorea</taxon>
        <taxon>Rhabditida</taxon>
        <taxon>Tylenchina</taxon>
        <taxon>Tylenchomorpha</taxon>
        <taxon>Tylenchoidea</taxon>
        <taxon>Meloidogynidae</taxon>
        <taxon>Meloidogyninae</taxon>
        <taxon>Meloidogyne</taxon>
    </lineage>
</organism>
<sequence length="420" mass="48986">MGDKFINFLKKPEVEQTLLSQQKEMLGTSSTSDDDDEYEDFLCEDKTEFSTNNREISMQKKLEMDNNEMLYESCCSHDEDFRVRDVTPQPNGEQTGSAQNQPNLAEMFQRHATILSDDDDYICISSPPKSTEVPSFESIFNEIPSESVIPSPIGDFSNKYERDALLQIRRSKTAEEWKSFLWTNHGANWPIDEMPFEMDSDLRCPFHERINILRERQEAARQFFSLSRPQTDIQLTGDLATDRRYQKIDYSINNRTCQNKKNEQKKSKHKNKKNKKAKSIGGVEFQSKIKGENKENAKIDQTNKDCKKDWTDSEECDESSGNEEIKKKPFGTSSVPNASKWAIKYFENITSSENEEQEDEQNVILDKKELTDKIANRHSLVGFPFWHKDLDHPGWQRSKNVLEFYFNRIKKDILEVNDKE</sequence>
<feature type="region of interest" description="Disordered" evidence="1">
    <location>
        <begin position="307"/>
        <end position="331"/>
    </location>
</feature>
<name>A0A8S9ZX79_9BILA</name>
<dbReference type="OrthoDB" id="10541198at2759"/>
<feature type="region of interest" description="Disordered" evidence="1">
    <location>
        <begin position="83"/>
        <end position="102"/>
    </location>
</feature>
<feature type="region of interest" description="Disordered" evidence="1">
    <location>
        <begin position="259"/>
        <end position="280"/>
    </location>
</feature>
<keyword evidence="3" id="KW-1185">Reference proteome</keyword>
<feature type="compositionally biased region" description="Polar residues" evidence="1">
    <location>
        <begin position="88"/>
        <end position="102"/>
    </location>
</feature>